<protein>
    <submittedName>
        <fullName evidence="1">F-box family protein</fullName>
    </submittedName>
</protein>
<comment type="caution">
    <text evidence="1">The sequence shown here is derived from an EMBL/GenBank/DDBJ whole genome shotgun (WGS) entry which is preliminary data.</text>
</comment>
<gene>
    <name evidence="1" type="ORF">OWV82_003387</name>
</gene>
<name>A0ACC1YN02_MELAZ</name>
<organism evidence="1 2">
    <name type="scientific">Melia azedarach</name>
    <name type="common">Chinaberry tree</name>
    <dbReference type="NCBI Taxonomy" id="155640"/>
    <lineage>
        <taxon>Eukaryota</taxon>
        <taxon>Viridiplantae</taxon>
        <taxon>Streptophyta</taxon>
        <taxon>Embryophyta</taxon>
        <taxon>Tracheophyta</taxon>
        <taxon>Spermatophyta</taxon>
        <taxon>Magnoliopsida</taxon>
        <taxon>eudicotyledons</taxon>
        <taxon>Gunneridae</taxon>
        <taxon>Pentapetalae</taxon>
        <taxon>rosids</taxon>
        <taxon>malvids</taxon>
        <taxon>Sapindales</taxon>
        <taxon>Meliaceae</taxon>
        <taxon>Melia</taxon>
    </lineage>
</organism>
<reference evidence="1 2" key="1">
    <citation type="journal article" date="2023" name="Science">
        <title>Complex scaffold remodeling in plant triterpene biosynthesis.</title>
        <authorList>
            <person name="De La Pena R."/>
            <person name="Hodgson H."/>
            <person name="Liu J.C."/>
            <person name="Stephenson M.J."/>
            <person name="Martin A.C."/>
            <person name="Owen C."/>
            <person name="Harkess A."/>
            <person name="Leebens-Mack J."/>
            <person name="Jimenez L.E."/>
            <person name="Osbourn A."/>
            <person name="Sattely E.S."/>
        </authorList>
    </citation>
    <scope>NUCLEOTIDE SEQUENCE [LARGE SCALE GENOMIC DNA]</scope>
    <source>
        <strain evidence="2">cv. JPN11</strain>
        <tissue evidence="1">Leaf</tissue>
    </source>
</reference>
<keyword evidence="2" id="KW-1185">Reference proteome</keyword>
<dbReference type="EMBL" id="CM051395">
    <property type="protein sequence ID" value="KAJ4724388.1"/>
    <property type="molecule type" value="Genomic_DNA"/>
</dbReference>
<evidence type="ECO:0000313" key="2">
    <source>
        <dbReference type="Proteomes" id="UP001164539"/>
    </source>
</evidence>
<evidence type="ECO:0000313" key="1">
    <source>
        <dbReference type="EMBL" id="KAJ4724388.1"/>
    </source>
</evidence>
<proteinExistence type="predicted"/>
<accession>A0ACC1YN02</accession>
<dbReference type="Proteomes" id="UP001164539">
    <property type="component" value="Chromosome 2"/>
</dbReference>
<sequence length="394" mass="44334">MVKTVFHSFCFLQHPSVPSIKQPETHQNSTAKSMEKLFFAAAAAAAEEENNQDHFDRLPDAIILDIFNKLLDAKSLTRCLSVCKRFSSLIPQVNSVFLSVPRREPTSKPNYGFILNSLRIIFGFRKLVTKPLKRFRRATIHAKPAVGKGSSGGLCPPPLMKVLRNFREVKSMHVELQLPLCGGGIGSDDGDCFIKWRAEFGRELKSCIILGATCFHRRNPIWESSDEGGGEEEEEEQFLTDDQLKLRIIWTISCLISASARHHFVKQNVSDYPRLQNVVISDCNNQGKLWMGEEQLAEVRSSLEILQPKPLLERTQVPDLNIKMSYLPVLELPASGYTMKGATLVVIRPDDDGMTGMEIDGCDFDGEGEEKVFGEAVREMMKVKKSYVMTMNSF</sequence>